<name>A0A8C9BS75_PHOSS</name>
<evidence type="ECO:0000313" key="2">
    <source>
        <dbReference type="Proteomes" id="UP000694554"/>
    </source>
</evidence>
<proteinExistence type="predicted"/>
<dbReference type="AlphaFoldDB" id="A0A8C9BS75"/>
<reference evidence="1" key="3">
    <citation type="submission" date="2025-09" db="UniProtKB">
        <authorList>
            <consortium name="Ensembl"/>
        </authorList>
    </citation>
    <scope>IDENTIFICATION</scope>
</reference>
<keyword evidence="2" id="KW-1185">Reference proteome</keyword>
<reference evidence="1" key="1">
    <citation type="submission" date="2019-08" db="EMBL/GenBank/DDBJ databases">
        <title>Phocoena sinus (Vaquita) genome, mPhoSin1, primary haplotype.</title>
        <authorList>
            <person name="Morin P."/>
            <person name="Mountcastle J."/>
            <person name="Fungtammasan C."/>
            <person name="Rhie A."/>
            <person name="Rojas-Bracho L."/>
            <person name="Smith C.R."/>
            <person name="Taylor B.L."/>
            <person name="Gulland F.M.D."/>
            <person name="Musser W."/>
            <person name="Houck M."/>
            <person name="Haase B."/>
            <person name="Paez S."/>
            <person name="Howe K."/>
            <person name="Torrance J."/>
            <person name="Formenti G."/>
            <person name="Phillippy A."/>
            <person name="Ryder O."/>
            <person name="Jarvis E.D."/>
            <person name="Fedrigo O."/>
        </authorList>
    </citation>
    <scope>NUCLEOTIDE SEQUENCE [LARGE SCALE GENOMIC DNA]</scope>
</reference>
<organism evidence="1 2">
    <name type="scientific">Phocoena sinus</name>
    <name type="common">Vaquita</name>
    <dbReference type="NCBI Taxonomy" id="42100"/>
    <lineage>
        <taxon>Eukaryota</taxon>
        <taxon>Metazoa</taxon>
        <taxon>Chordata</taxon>
        <taxon>Craniata</taxon>
        <taxon>Vertebrata</taxon>
        <taxon>Euteleostomi</taxon>
        <taxon>Mammalia</taxon>
        <taxon>Eutheria</taxon>
        <taxon>Laurasiatheria</taxon>
        <taxon>Artiodactyla</taxon>
        <taxon>Whippomorpha</taxon>
        <taxon>Cetacea</taxon>
        <taxon>Odontoceti</taxon>
        <taxon>Phocoenidae</taxon>
        <taxon>Phocoena</taxon>
    </lineage>
</organism>
<reference evidence="1" key="2">
    <citation type="submission" date="2025-08" db="UniProtKB">
        <authorList>
            <consortium name="Ensembl"/>
        </authorList>
    </citation>
    <scope>IDENTIFICATION</scope>
</reference>
<protein>
    <submittedName>
        <fullName evidence="1">Uncharacterized protein</fullName>
    </submittedName>
</protein>
<sequence length="110" mass="12867">MEGKWNGVKYAKYSTGGHTVFTETKKLLVIRRKVGWKNRTEYESHCLCKAVSLDLNIRDVDAAIEARHKREERQRAEARGRNREKFSGGSRLFTKMESVEILWVRSRPVQ</sequence>
<accession>A0A8C9BS75</accession>
<dbReference type="SUPFAM" id="SSF144000">
    <property type="entry name" value="Oxysterol-binding protein-like"/>
    <property type="match status" value="1"/>
</dbReference>
<dbReference type="Ensembl" id="ENSPSNT00000016341.1">
    <property type="protein sequence ID" value="ENSPSNP00000014463.1"/>
    <property type="gene ID" value="ENSPSNG00000010679.1"/>
</dbReference>
<dbReference type="Gene3D" id="6.10.140.1150">
    <property type="match status" value="1"/>
</dbReference>
<dbReference type="InterPro" id="IPR037239">
    <property type="entry name" value="OSBP_sf"/>
</dbReference>
<evidence type="ECO:0000313" key="1">
    <source>
        <dbReference type="Ensembl" id="ENSPSNP00000014463.1"/>
    </source>
</evidence>
<dbReference type="Proteomes" id="UP000694554">
    <property type="component" value="Chromosome 9"/>
</dbReference>